<name>A0AA37GGW4_9PEZI</name>
<evidence type="ECO:0000313" key="2">
    <source>
        <dbReference type="Proteomes" id="UP001055172"/>
    </source>
</evidence>
<protein>
    <submittedName>
        <fullName evidence="1">Uncharacterized protein</fullName>
    </submittedName>
</protein>
<sequence length="114" mass="12123">MVPRENGTDTAVGGGRPSRTINVLGSIQVNAQDAAVGERQNEDVIRDLGGDKVGGDRELQLDSLDDEHGQRGVVEVEHPVAGGKAVGWVQSHDGYLGRGHAVIVARVLGRYECR</sequence>
<dbReference type="EMBL" id="BPPX01000006">
    <property type="protein sequence ID" value="GJC80690.1"/>
    <property type="molecule type" value="Genomic_DNA"/>
</dbReference>
<dbReference type="AlphaFoldDB" id="A0AA37GGW4"/>
<reference evidence="1 2" key="1">
    <citation type="submission" date="2021-07" db="EMBL/GenBank/DDBJ databases">
        <title>Genome data of Colletotrichum spaethianum.</title>
        <authorList>
            <person name="Utami Y.D."/>
            <person name="Hiruma K."/>
        </authorList>
    </citation>
    <scope>NUCLEOTIDE SEQUENCE [LARGE SCALE GENOMIC DNA]</scope>
    <source>
        <strain evidence="1 2">MAFF 242679</strain>
    </source>
</reference>
<evidence type="ECO:0000313" key="1">
    <source>
        <dbReference type="EMBL" id="GJC80690.1"/>
    </source>
</evidence>
<comment type="caution">
    <text evidence="1">The sequence shown here is derived from an EMBL/GenBank/DDBJ whole genome shotgun (WGS) entry which is preliminary data.</text>
</comment>
<dbReference type="Proteomes" id="UP001055172">
    <property type="component" value="Unassembled WGS sequence"/>
</dbReference>
<proteinExistence type="predicted"/>
<accession>A0AA37GGW4</accession>
<gene>
    <name evidence="1" type="ORF">ColLi_03528</name>
</gene>
<organism evidence="1 2">
    <name type="scientific">Colletotrichum liriopes</name>
    <dbReference type="NCBI Taxonomy" id="708192"/>
    <lineage>
        <taxon>Eukaryota</taxon>
        <taxon>Fungi</taxon>
        <taxon>Dikarya</taxon>
        <taxon>Ascomycota</taxon>
        <taxon>Pezizomycotina</taxon>
        <taxon>Sordariomycetes</taxon>
        <taxon>Hypocreomycetidae</taxon>
        <taxon>Glomerellales</taxon>
        <taxon>Glomerellaceae</taxon>
        <taxon>Colletotrichum</taxon>
        <taxon>Colletotrichum spaethianum species complex</taxon>
    </lineage>
</organism>
<keyword evidence="2" id="KW-1185">Reference proteome</keyword>